<keyword evidence="6" id="KW-1185">Reference proteome</keyword>
<dbReference type="NCBIfam" id="NF008122">
    <property type="entry name" value="PRK10870.1"/>
    <property type="match status" value="1"/>
</dbReference>
<keyword evidence="3" id="KW-0804">Transcription</keyword>
<dbReference type="PANTHER" id="PTHR42756">
    <property type="entry name" value="TRANSCRIPTIONAL REGULATOR, MARR"/>
    <property type="match status" value="1"/>
</dbReference>
<feature type="domain" description="HTH marR-type" evidence="4">
    <location>
        <begin position="26"/>
        <end position="160"/>
    </location>
</feature>
<evidence type="ECO:0000259" key="4">
    <source>
        <dbReference type="PROSITE" id="PS50995"/>
    </source>
</evidence>
<dbReference type="InterPro" id="IPR023187">
    <property type="entry name" value="Tscrpt_reg_MarR-type_CS"/>
</dbReference>
<dbReference type="InterPro" id="IPR036390">
    <property type="entry name" value="WH_DNA-bd_sf"/>
</dbReference>
<dbReference type="OrthoDB" id="5947517at2"/>
<keyword evidence="2" id="KW-0238">DNA-binding</keyword>
<dbReference type="SUPFAM" id="SSF46785">
    <property type="entry name" value="Winged helix' DNA-binding domain"/>
    <property type="match status" value="1"/>
</dbReference>
<dbReference type="PRINTS" id="PR00598">
    <property type="entry name" value="HTHMARR"/>
</dbReference>
<evidence type="ECO:0000313" key="6">
    <source>
        <dbReference type="Proteomes" id="UP000192900"/>
    </source>
</evidence>
<evidence type="ECO:0000256" key="2">
    <source>
        <dbReference type="ARBA" id="ARBA00023125"/>
    </source>
</evidence>
<gene>
    <name evidence="5" type="ORF">B1H58_11985</name>
</gene>
<dbReference type="Gene3D" id="1.10.10.10">
    <property type="entry name" value="Winged helix-like DNA-binding domain superfamily/Winged helix DNA-binding domain"/>
    <property type="match status" value="1"/>
</dbReference>
<dbReference type="RefSeq" id="WP_085070551.1">
    <property type="nucleotide sequence ID" value="NZ_CP019706.1"/>
</dbReference>
<dbReference type="STRING" id="1891675.B1H58_11985"/>
<organism evidence="5 6">
    <name type="scientific">Pantoea alhagi</name>
    <dbReference type="NCBI Taxonomy" id="1891675"/>
    <lineage>
        <taxon>Bacteria</taxon>
        <taxon>Pseudomonadati</taxon>
        <taxon>Pseudomonadota</taxon>
        <taxon>Gammaproteobacteria</taxon>
        <taxon>Enterobacterales</taxon>
        <taxon>Erwiniaceae</taxon>
        <taxon>Pantoea</taxon>
    </lineage>
</organism>
<dbReference type="EMBL" id="CP019706">
    <property type="protein sequence ID" value="ARJ42670.1"/>
    <property type="molecule type" value="Genomic_DNA"/>
</dbReference>
<dbReference type="InterPro" id="IPR000835">
    <property type="entry name" value="HTH_MarR-typ"/>
</dbReference>
<dbReference type="Pfam" id="PF01047">
    <property type="entry name" value="MarR"/>
    <property type="match status" value="1"/>
</dbReference>
<dbReference type="GO" id="GO:0003700">
    <property type="term" value="F:DNA-binding transcription factor activity"/>
    <property type="evidence" value="ECO:0007669"/>
    <property type="project" value="InterPro"/>
</dbReference>
<name>A0A1W6B6E8_9GAMM</name>
<keyword evidence="1" id="KW-0805">Transcription regulation</keyword>
<dbReference type="SMART" id="SM00347">
    <property type="entry name" value="HTH_MARR"/>
    <property type="match status" value="1"/>
</dbReference>
<dbReference type="PROSITE" id="PS50995">
    <property type="entry name" value="HTH_MARR_2"/>
    <property type="match status" value="1"/>
</dbReference>
<dbReference type="AlphaFoldDB" id="A0A1W6B6E8"/>
<dbReference type="Proteomes" id="UP000192900">
    <property type="component" value="Chromosome"/>
</dbReference>
<evidence type="ECO:0000256" key="3">
    <source>
        <dbReference type="ARBA" id="ARBA00023163"/>
    </source>
</evidence>
<protein>
    <submittedName>
        <fullName evidence="5">Transcriptional repressor MprA</fullName>
    </submittedName>
</protein>
<proteinExistence type="predicted"/>
<reference evidence="5 6" key="1">
    <citation type="submission" date="2017-02" db="EMBL/GenBank/DDBJ databases">
        <title>Complete genome sequence of the drought resistance-promoting endophyte Pantoea alhagi LTYR-11Z.</title>
        <authorList>
            <person name="Zhang L."/>
        </authorList>
    </citation>
    <scope>NUCLEOTIDE SEQUENCE [LARGE SCALE GENOMIC DNA]</scope>
    <source>
        <strain evidence="5 6">LTYR-11Z</strain>
    </source>
</reference>
<dbReference type="GO" id="GO:0003677">
    <property type="term" value="F:DNA binding"/>
    <property type="evidence" value="ECO:0007669"/>
    <property type="project" value="UniProtKB-KW"/>
</dbReference>
<accession>A0A1W6B6E8</accession>
<evidence type="ECO:0000256" key="1">
    <source>
        <dbReference type="ARBA" id="ARBA00023015"/>
    </source>
</evidence>
<evidence type="ECO:0000313" key="5">
    <source>
        <dbReference type="EMBL" id="ARJ42670.1"/>
    </source>
</evidence>
<dbReference type="KEGG" id="palh:B1H58_11985"/>
<dbReference type="InterPro" id="IPR036388">
    <property type="entry name" value="WH-like_DNA-bd_sf"/>
</dbReference>
<sequence length="177" mass="20478">MESSFTPIEQMLNIRATRHKDFPLQEIVLTRLCMHMQSKLLDNRNKMLKAQGINETLFMALITLDAQENHSIQPSELSAALGSSRTNATRIADELEKRGWIERRESDNDRRCLHLHLTEKGNAFLRQVLPPQHQSLQYLWSSLSSSEKAQLESLTRKLLNRLDQMDEEEVISSLSHQ</sequence>
<dbReference type="PANTHER" id="PTHR42756:SF1">
    <property type="entry name" value="TRANSCRIPTIONAL REPRESSOR OF EMRAB OPERON"/>
    <property type="match status" value="1"/>
</dbReference>
<dbReference type="PROSITE" id="PS01117">
    <property type="entry name" value="HTH_MARR_1"/>
    <property type="match status" value="1"/>
</dbReference>